<name>A0A4R7SRM4_9BACT</name>
<protein>
    <recommendedName>
        <fullName evidence="4">Tetratricopeptide repeat protein</fullName>
    </recommendedName>
</protein>
<dbReference type="AlphaFoldDB" id="A0A4R7SRM4"/>
<proteinExistence type="predicted"/>
<accession>A0A4R7SRM4</accession>
<reference evidence="2 3" key="1">
    <citation type="submission" date="2019-03" db="EMBL/GenBank/DDBJ databases">
        <title>Genomic Encyclopedia of Archaeal and Bacterial Type Strains, Phase II (KMG-II): from individual species to whole genera.</title>
        <authorList>
            <person name="Goeker M."/>
        </authorList>
    </citation>
    <scope>NUCLEOTIDE SEQUENCE [LARGE SCALE GENOMIC DNA]</scope>
    <source>
        <strain evidence="2 3">ATCC 25309</strain>
    </source>
</reference>
<organism evidence="2 3">
    <name type="scientific">Prosthecobacter fusiformis</name>
    <dbReference type="NCBI Taxonomy" id="48464"/>
    <lineage>
        <taxon>Bacteria</taxon>
        <taxon>Pseudomonadati</taxon>
        <taxon>Verrucomicrobiota</taxon>
        <taxon>Verrucomicrobiia</taxon>
        <taxon>Verrucomicrobiales</taxon>
        <taxon>Verrucomicrobiaceae</taxon>
        <taxon>Prosthecobacter</taxon>
    </lineage>
</organism>
<evidence type="ECO:0008006" key="4">
    <source>
        <dbReference type="Google" id="ProtNLM"/>
    </source>
</evidence>
<keyword evidence="3" id="KW-1185">Reference proteome</keyword>
<feature type="signal peptide" evidence="1">
    <location>
        <begin position="1"/>
        <end position="36"/>
    </location>
</feature>
<dbReference type="EMBL" id="SOCA01000001">
    <property type="protein sequence ID" value="TDU81912.1"/>
    <property type="molecule type" value="Genomic_DNA"/>
</dbReference>
<evidence type="ECO:0000313" key="2">
    <source>
        <dbReference type="EMBL" id="TDU81912.1"/>
    </source>
</evidence>
<feature type="chain" id="PRO_5020471159" description="Tetratricopeptide repeat protein" evidence="1">
    <location>
        <begin position="37"/>
        <end position="189"/>
    </location>
</feature>
<dbReference type="Proteomes" id="UP000295662">
    <property type="component" value="Unassembled WGS sequence"/>
</dbReference>
<evidence type="ECO:0000256" key="1">
    <source>
        <dbReference type="SAM" id="SignalP"/>
    </source>
</evidence>
<keyword evidence="1" id="KW-0732">Signal</keyword>
<evidence type="ECO:0000313" key="3">
    <source>
        <dbReference type="Proteomes" id="UP000295662"/>
    </source>
</evidence>
<gene>
    <name evidence="2" type="ORF">EI77_01224</name>
</gene>
<comment type="caution">
    <text evidence="2">The sequence shown here is derived from an EMBL/GenBank/DDBJ whole genome shotgun (WGS) entry which is preliminary data.</text>
</comment>
<sequence>MRKFSFPPTMKALIQRVGVRLAVIAVMTLCSGAVVASDDVNQIFQMGRAAYYKGDMETAYQLLTQVEARNPKHFETRALLAQIRTHRQPGNASVKASYQSVVLTKIEFSDVTLEEAVEGLRALSKTASDGKIIPNIIIKDQSLATKTLSLNLRNLPLTDAIQYLAGIVGANTTYDKHAVIFSSAATAGN</sequence>